<feature type="region of interest" description="Disordered" evidence="6">
    <location>
        <begin position="157"/>
        <end position="181"/>
    </location>
</feature>
<evidence type="ECO:0000313" key="10">
    <source>
        <dbReference type="EMBL" id="KOS45213.1"/>
    </source>
</evidence>
<evidence type="ECO:0000259" key="7">
    <source>
        <dbReference type="Pfam" id="PF04130"/>
    </source>
</evidence>
<keyword evidence="3 5" id="KW-0493">Microtubule</keyword>
<dbReference type="GO" id="GO:0000922">
    <property type="term" value="C:spindle pole"/>
    <property type="evidence" value="ECO:0007669"/>
    <property type="project" value="InterPro"/>
</dbReference>
<feature type="compositionally biased region" description="Acidic residues" evidence="6">
    <location>
        <begin position="797"/>
        <end position="816"/>
    </location>
</feature>
<dbReference type="GO" id="GO:0043015">
    <property type="term" value="F:gamma-tubulin binding"/>
    <property type="evidence" value="ECO:0007669"/>
    <property type="project" value="InterPro"/>
</dbReference>
<dbReference type="InterPro" id="IPR059169">
    <property type="entry name" value="GCP5_N_ext"/>
</dbReference>
<evidence type="ECO:0000256" key="5">
    <source>
        <dbReference type="RuleBase" id="RU363050"/>
    </source>
</evidence>
<evidence type="ECO:0000256" key="2">
    <source>
        <dbReference type="ARBA" id="ARBA00022490"/>
    </source>
</evidence>
<feature type="domain" description="Gamma-Tubulin ring complex non-core subunit mod21 N-terminal" evidence="8">
    <location>
        <begin position="68"/>
        <end position="160"/>
    </location>
</feature>
<dbReference type="GO" id="GO:0005816">
    <property type="term" value="C:spindle pole body"/>
    <property type="evidence" value="ECO:0007669"/>
    <property type="project" value="UniProtKB-ARBA"/>
</dbReference>
<dbReference type="GO" id="GO:0051011">
    <property type="term" value="F:microtubule minus-end binding"/>
    <property type="evidence" value="ECO:0007669"/>
    <property type="project" value="TreeGrafter"/>
</dbReference>
<dbReference type="InterPro" id="IPR041470">
    <property type="entry name" value="GCP_N"/>
</dbReference>
<evidence type="ECO:0000256" key="3">
    <source>
        <dbReference type="ARBA" id="ARBA00022701"/>
    </source>
</evidence>
<dbReference type="InterPro" id="IPR040457">
    <property type="entry name" value="GCP_C"/>
</dbReference>
<dbReference type="PANTHER" id="PTHR19302:SF33">
    <property type="entry name" value="GAMMA-TUBULIN COMPLEX COMPONENT 5"/>
    <property type="match status" value="1"/>
</dbReference>
<evidence type="ECO:0000259" key="8">
    <source>
        <dbReference type="Pfam" id="PF14609"/>
    </source>
</evidence>
<comment type="similarity">
    <text evidence="1 5">Belongs to the TUBGCP family.</text>
</comment>
<reference evidence="10 11" key="1">
    <citation type="submission" date="2015-08" db="EMBL/GenBank/DDBJ databases">
        <title>Genome sequencing of Penicillium nordicum.</title>
        <authorList>
            <person name="Nguyen H.D."/>
            <person name="Seifert K.A."/>
        </authorList>
    </citation>
    <scope>NUCLEOTIDE SEQUENCE [LARGE SCALE GENOMIC DNA]</scope>
    <source>
        <strain evidence="10 11">DAOMC 185683</strain>
    </source>
</reference>
<keyword evidence="11" id="KW-1185">Reference proteome</keyword>
<dbReference type="OrthoDB" id="66546at2759"/>
<feature type="region of interest" description="Disordered" evidence="6">
    <location>
        <begin position="780"/>
        <end position="822"/>
    </location>
</feature>
<dbReference type="GO" id="GO:0007020">
    <property type="term" value="P:microtubule nucleation"/>
    <property type="evidence" value="ECO:0007669"/>
    <property type="project" value="InterPro"/>
</dbReference>
<dbReference type="STRING" id="229535.A0A0M9WHM0"/>
<dbReference type="Pfam" id="PF17681">
    <property type="entry name" value="GCP_N_terminal"/>
    <property type="match status" value="1"/>
</dbReference>
<accession>A0A0M9WHM0</accession>
<dbReference type="InterPro" id="IPR007259">
    <property type="entry name" value="GCP"/>
</dbReference>
<dbReference type="GO" id="GO:0000930">
    <property type="term" value="C:gamma-tubulin complex"/>
    <property type="evidence" value="ECO:0007669"/>
    <property type="project" value="UniProtKB-ARBA"/>
</dbReference>
<evidence type="ECO:0000313" key="11">
    <source>
        <dbReference type="Proteomes" id="UP000037696"/>
    </source>
</evidence>
<feature type="compositionally biased region" description="Basic residues" evidence="6">
    <location>
        <begin position="783"/>
        <end position="793"/>
    </location>
</feature>
<dbReference type="InterPro" id="IPR042241">
    <property type="entry name" value="GCP_C_sf"/>
</dbReference>
<proteinExistence type="inferred from homology"/>
<feature type="domain" description="Gamma tubulin complex component C-terminal" evidence="7">
    <location>
        <begin position="616"/>
        <end position="869"/>
    </location>
</feature>
<dbReference type="Proteomes" id="UP000037696">
    <property type="component" value="Unassembled WGS sequence"/>
</dbReference>
<comment type="caution">
    <text evidence="10">The sequence shown here is derived from an EMBL/GenBank/DDBJ whole genome shotgun (WGS) entry which is preliminary data.</text>
</comment>
<organism evidence="10 11">
    <name type="scientific">Penicillium nordicum</name>
    <dbReference type="NCBI Taxonomy" id="229535"/>
    <lineage>
        <taxon>Eukaryota</taxon>
        <taxon>Fungi</taxon>
        <taxon>Dikarya</taxon>
        <taxon>Ascomycota</taxon>
        <taxon>Pezizomycotina</taxon>
        <taxon>Eurotiomycetes</taxon>
        <taxon>Eurotiomycetidae</taxon>
        <taxon>Eurotiales</taxon>
        <taxon>Aspergillaceae</taxon>
        <taxon>Penicillium</taxon>
    </lineage>
</organism>
<dbReference type="Pfam" id="PF14609">
    <property type="entry name" value="GCP5-Mod21_N"/>
    <property type="match status" value="1"/>
</dbReference>
<keyword evidence="2 5" id="KW-0963">Cytoplasm</keyword>
<dbReference type="InterPro" id="IPR032797">
    <property type="entry name" value="Mod21_N"/>
</dbReference>
<dbReference type="Pfam" id="PF04130">
    <property type="entry name" value="GCP_C_terminal"/>
    <property type="match status" value="1"/>
</dbReference>
<protein>
    <recommendedName>
        <fullName evidence="5">Spindle pole body component</fullName>
    </recommendedName>
</protein>
<gene>
    <name evidence="10" type="ORF">ACN38_g3831</name>
</gene>
<dbReference type="GO" id="GO:0051225">
    <property type="term" value="P:spindle assembly"/>
    <property type="evidence" value="ECO:0007669"/>
    <property type="project" value="TreeGrafter"/>
</dbReference>
<dbReference type="GO" id="GO:0051321">
    <property type="term" value="P:meiotic cell cycle"/>
    <property type="evidence" value="ECO:0007669"/>
    <property type="project" value="TreeGrafter"/>
</dbReference>
<comment type="subcellular location">
    <subcellularLocation>
        <location evidence="5">Cytoplasm</location>
        <location evidence="5">Cytoskeleton</location>
        <location evidence="5">Microtubule organizing center</location>
    </subcellularLocation>
</comment>
<evidence type="ECO:0000256" key="1">
    <source>
        <dbReference type="ARBA" id="ARBA00010337"/>
    </source>
</evidence>
<dbReference type="GO" id="GO:0000278">
    <property type="term" value="P:mitotic cell cycle"/>
    <property type="evidence" value="ECO:0007669"/>
    <property type="project" value="TreeGrafter"/>
</dbReference>
<sequence length="923" mass="104334">MALAADLSTLIDALITSVAKIPPNHKGSAHTQSLKRRVQAGLRTGSHTRTDQFAVTKQLEGLQEKFQILNRDELAEALHSRLADLEKNRHSWLPEILSLFLQLSDRPALLSTVKRPEEGTKTPEAKETLSWSDLNAEGTTFSDEEIWEQVDFAGDSSDDDFSSVASDVSLPKHRPQSATTVDESYTIPEDVFIPTEDGDLVASLEKAQFWRAENHPSPPRGEAATRLITESQLARETIFMLQGLPTSVYVRLDDDFGVDRRYTLAHSSNEALSSLLGCFSDIGAKLNDVRDFTKLPQTIPYKQTFCRGLEERLLGFSRVLSQLQCKYLSAGSTISLIQLLVDVRQHSHELALLAEMITKLDKSSTDQPMCCLDSLYDLICMLEALGDESTSQSLAELFFMCFKTYSSSIRLWMEKGQVDASDSTFFVRSNRENENGDLRTLWHDWFVLDMGYGQQRIPQFLEAGVHKVFTAGKSMVFLLHLNAPPDIETMRFEDLYSQDSSLLLPFPALVESAFEKLVDLDHSLSASLLRTELDQQCGLWTSLDALQHVYLAKDMSAIGIVDAKIFELIDRGRSWDDRFLLTEISRTAFSSVSVIDTSRLLVRPASTPSLRGSENNHRTVGILEAILIDYGLPWPIANIITEDAIHTYQRISTFLMQIRRAKYAIVKQRIRDARVVTPGDNDTLVRALHHNMLWVLDFIYGHLTYLVISTATQSLHKDLSGAQDVDAMIAAHQSYMSSLEAQCLLSKDLSHIHDAIINFLDLCVHFADLQAAHLIGDEEQHHPKNLKTPRKKRDAGDEFESDDDDDDDDDDEEEDYDHMKREHTLTVSFRESTYSQQMKTVNNNFNHLTAFVTDGLKSLARADGLHSWDILADRLEWRRNWLSSIRFGNSNQPTNPFWSEGVDFNGFPRSDHQPCRIGALDPW</sequence>
<feature type="domain" description="Gamma tubulin complex component protein N-terminal" evidence="9">
    <location>
        <begin position="235"/>
        <end position="519"/>
    </location>
</feature>
<evidence type="ECO:0000256" key="6">
    <source>
        <dbReference type="SAM" id="MobiDB-lite"/>
    </source>
</evidence>
<dbReference type="EMBL" id="LHQQ01000047">
    <property type="protein sequence ID" value="KOS45213.1"/>
    <property type="molecule type" value="Genomic_DNA"/>
</dbReference>
<name>A0A0M9WHM0_9EURO</name>
<dbReference type="GO" id="GO:0005874">
    <property type="term" value="C:microtubule"/>
    <property type="evidence" value="ECO:0007669"/>
    <property type="project" value="UniProtKB-KW"/>
</dbReference>
<dbReference type="AlphaFoldDB" id="A0A0M9WHM0"/>
<dbReference type="GO" id="GO:0031122">
    <property type="term" value="P:cytoplasmic microtubule organization"/>
    <property type="evidence" value="ECO:0007669"/>
    <property type="project" value="TreeGrafter"/>
</dbReference>
<dbReference type="CDD" id="cd22572">
    <property type="entry name" value="GCP5_NTD"/>
    <property type="match status" value="1"/>
</dbReference>
<evidence type="ECO:0000259" key="9">
    <source>
        <dbReference type="Pfam" id="PF17681"/>
    </source>
</evidence>
<evidence type="ECO:0000256" key="4">
    <source>
        <dbReference type="ARBA" id="ARBA00023212"/>
    </source>
</evidence>
<keyword evidence="4 5" id="KW-0206">Cytoskeleton</keyword>
<dbReference type="Gene3D" id="1.20.120.1900">
    <property type="entry name" value="Gamma-tubulin complex, C-terminal domain"/>
    <property type="match status" value="1"/>
</dbReference>
<dbReference type="PANTHER" id="PTHR19302">
    <property type="entry name" value="GAMMA TUBULIN COMPLEX PROTEIN"/>
    <property type="match status" value="1"/>
</dbReference>